<dbReference type="InterPro" id="IPR001296">
    <property type="entry name" value="Glyco_trans_1"/>
</dbReference>
<dbReference type="Pfam" id="PF00534">
    <property type="entry name" value="Glycos_transf_1"/>
    <property type="match status" value="1"/>
</dbReference>
<proteinExistence type="predicted"/>
<dbReference type="STRING" id="128403.WA1_04270"/>
<keyword evidence="2" id="KW-0378">Hydrolase</keyword>
<evidence type="ECO:0000313" key="2">
    <source>
        <dbReference type="EMBL" id="KYC37740.1"/>
    </source>
</evidence>
<protein>
    <submittedName>
        <fullName evidence="2">Glycoside hydrolase</fullName>
    </submittedName>
</protein>
<dbReference type="SUPFAM" id="SSF53756">
    <property type="entry name" value="UDP-Glycosyltransferase/glycogen phosphorylase"/>
    <property type="match status" value="1"/>
</dbReference>
<reference evidence="2 3" key="1">
    <citation type="journal article" date="2013" name="Genome Biol. Evol.">
        <title>Genomes of Stigonematalean cyanobacteria (subsection V) and the evolution of oxygenic photosynthesis from prokaryotes to plastids.</title>
        <authorList>
            <person name="Dagan T."/>
            <person name="Roettger M."/>
            <person name="Stucken K."/>
            <person name="Landan G."/>
            <person name="Koch R."/>
            <person name="Major P."/>
            <person name="Gould S.B."/>
            <person name="Goremykin V.V."/>
            <person name="Rippka R."/>
            <person name="Tandeau de Marsac N."/>
            <person name="Gugger M."/>
            <person name="Lockhart P.J."/>
            <person name="Allen J.F."/>
            <person name="Brune I."/>
            <person name="Maus I."/>
            <person name="Puhler A."/>
            <person name="Martin W.F."/>
        </authorList>
    </citation>
    <scope>NUCLEOTIDE SEQUENCE [LARGE SCALE GENOMIC DNA]</scope>
    <source>
        <strain evidence="2 3">PCC 7110</strain>
    </source>
</reference>
<keyword evidence="3" id="KW-1185">Reference proteome</keyword>
<dbReference type="Proteomes" id="UP000076925">
    <property type="component" value="Unassembled WGS sequence"/>
</dbReference>
<dbReference type="PANTHER" id="PTHR45947:SF3">
    <property type="entry name" value="SULFOQUINOVOSYL TRANSFERASE SQD2"/>
    <property type="match status" value="1"/>
</dbReference>
<comment type="caution">
    <text evidence="2">The sequence shown here is derived from an EMBL/GenBank/DDBJ whole genome shotgun (WGS) entry which is preliminary data.</text>
</comment>
<dbReference type="EMBL" id="ANNX02000045">
    <property type="protein sequence ID" value="KYC37740.1"/>
    <property type="molecule type" value="Genomic_DNA"/>
</dbReference>
<dbReference type="GO" id="GO:0016787">
    <property type="term" value="F:hydrolase activity"/>
    <property type="evidence" value="ECO:0007669"/>
    <property type="project" value="UniProtKB-KW"/>
</dbReference>
<feature type="domain" description="Glycosyl transferase family 1" evidence="1">
    <location>
        <begin position="194"/>
        <end position="350"/>
    </location>
</feature>
<evidence type="ECO:0000259" key="1">
    <source>
        <dbReference type="Pfam" id="PF00534"/>
    </source>
</evidence>
<dbReference type="CDD" id="cd03801">
    <property type="entry name" value="GT4_PimA-like"/>
    <property type="match status" value="1"/>
</dbReference>
<dbReference type="OrthoDB" id="9790710at2"/>
<dbReference type="Gene3D" id="3.40.50.2000">
    <property type="entry name" value="Glycogen Phosphorylase B"/>
    <property type="match status" value="2"/>
</dbReference>
<name>A0A139WZ96_9CYAN</name>
<sequence length="390" mass="44612">MHIVILFMNVGSYHAARLRAAHSACQQKGWCLTAVQVTDNTLEHPWGDLKREITFPLETLVSKTDSFTDIQENAASLIPFFLNHLQPDIVVIPGWGFPISRAALTWCKREQVPAIVMSETKWDDETRQWWKEQLKFWLYIRKYDAALVGGELHRDYLTKLGFPQEQIFLGYDAVDNDYFTEIARTARFEQSLTRQKHPGIPTKPYFIVVTRLLQRKNVSRLVKAFATYYHQIGTKQAWDLVICGSGEEEPYIRNLIRENKLQDCVHLPGFIAYQAIGYWYGLANAFVHPALQEQWGLVVNEACAAGLPILCSYTVGAARELVCDRQNGLLFDPESQQDITRALLTIHQMDSASRIKMGQLSQKIVDKCSPQNFADGLFKAIHATYKTLNR</sequence>
<accession>A0A139WZ96</accession>
<organism evidence="2 3">
    <name type="scientific">Scytonema hofmannii PCC 7110</name>
    <dbReference type="NCBI Taxonomy" id="128403"/>
    <lineage>
        <taxon>Bacteria</taxon>
        <taxon>Bacillati</taxon>
        <taxon>Cyanobacteriota</taxon>
        <taxon>Cyanophyceae</taxon>
        <taxon>Nostocales</taxon>
        <taxon>Scytonemataceae</taxon>
        <taxon>Scytonema</taxon>
    </lineage>
</organism>
<gene>
    <name evidence="2" type="ORF">WA1_04270</name>
</gene>
<evidence type="ECO:0000313" key="3">
    <source>
        <dbReference type="Proteomes" id="UP000076925"/>
    </source>
</evidence>
<dbReference type="GO" id="GO:0016757">
    <property type="term" value="F:glycosyltransferase activity"/>
    <property type="evidence" value="ECO:0007669"/>
    <property type="project" value="InterPro"/>
</dbReference>
<dbReference type="AlphaFoldDB" id="A0A139WZ96"/>
<dbReference type="InterPro" id="IPR050194">
    <property type="entry name" value="Glycosyltransferase_grp1"/>
</dbReference>
<dbReference type="PANTHER" id="PTHR45947">
    <property type="entry name" value="SULFOQUINOVOSYL TRANSFERASE SQD2"/>
    <property type="match status" value="1"/>
</dbReference>